<reference evidence="1" key="1">
    <citation type="submission" date="2020-04" db="EMBL/GenBank/DDBJ databases">
        <authorList>
            <person name="Zhang T."/>
        </authorList>
    </citation>
    <scope>NUCLEOTIDE SEQUENCE</scope>
    <source>
        <strain evidence="1">HKST-UBA14</strain>
    </source>
</reference>
<protein>
    <submittedName>
        <fullName evidence="1">Uncharacterized protein</fullName>
    </submittedName>
</protein>
<accession>A0A955L6X8</accession>
<dbReference type="Proteomes" id="UP000783287">
    <property type="component" value="Unassembled WGS sequence"/>
</dbReference>
<evidence type="ECO:0000313" key="1">
    <source>
        <dbReference type="EMBL" id="MCA9383778.1"/>
    </source>
</evidence>
<dbReference type="AlphaFoldDB" id="A0A955L6X8"/>
<sequence>NLPTLYKNQTYKTIIIYSAAIVESLLHYKLKSLIESGRVRESKIFKKEFKYDELSKVILNDELGVDLPIVLCKKADIEKHLKDNTQFHDMIIAGKRCRLLTPTLFKYCNEIKDLRNNIHMASMMEVDDKYTKVKVNNIYRKVKKVIDRIESY</sequence>
<name>A0A955L6X8_9BACT</name>
<organism evidence="1 2">
    <name type="scientific">Candidatus Dojkabacteria bacterium</name>
    <dbReference type="NCBI Taxonomy" id="2099670"/>
    <lineage>
        <taxon>Bacteria</taxon>
        <taxon>Candidatus Dojkabacteria</taxon>
    </lineage>
</organism>
<dbReference type="EMBL" id="JAGQLK010000133">
    <property type="protein sequence ID" value="MCA9383778.1"/>
    <property type="molecule type" value="Genomic_DNA"/>
</dbReference>
<evidence type="ECO:0000313" key="2">
    <source>
        <dbReference type="Proteomes" id="UP000783287"/>
    </source>
</evidence>
<comment type="caution">
    <text evidence="1">The sequence shown here is derived from an EMBL/GenBank/DDBJ whole genome shotgun (WGS) entry which is preliminary data.</text>
</comment>
<reference evidence="1" key="2">
    <citation type="journal article" date="2021" name="Microbiome">
        <title>Successional dynamics and alternative stable states in a saline activated sludge microbial community over 9 years.</title>
        <authorList>
            <person name="Wang Y."/>
            <person name="Ye J."/>
            <person name="Ju F."/>
            <person name="Liu L."/>
            <person name="Boyd J.A."/>
            <person name="Deng Y."/>
            <person name="Parks D.H."/>
            <person name="Jiang X."/>
            <person name="Yin X."/>
            <person name="Woodcroft B.J."/>
            <person name="Tyson G.W."/>
            <person name="Hugenholtz P."/>
            <person name="Polz M.F."/>
            <person name="Zhang T."/>
        </authorList>
    </citation>
    <scope>NUCLEOTIDE SEQUENCE</scope>
    <source>
        <strain evidence="1">HKST-UBA14</strain>
    </source>
</reference>
<gene>
    <name evidence="1" type="ORF">KC909_05415</name>
</gene>
<feature type="non-terminal residue" evidence="1">
    <location>
        <position position="1"/>
    </location>
</feature>
<proteinExistence type="predicted"/>